<keyword evidence="2" id="KW-1185">Reference proteome</keyword>
<dbReference type="AlphaFoldDB" id="A0AAV9J3J0"/>
<protein>
    <submittedName>
        <fullName evidence="1">Uncharacterized protein</fullName>
    </submittedName>
</protein>
<proteinExistence type="predicted"/>
<gene>
    <name evidence="1" type="ORF">LTR36_010881</name>
</gene>
<dbReference type="Proteomes" id="UP001324427">
    <property type="component" value="Unassembled WGS sequence"/>
</dbReference>
<sequence length="136" mass="14948">MAVPSSPNGAPSPADATPPHPALMGVAQAVGFFHRAGHRGDAQAFYNWAAIHWEIGTYERAFEHVEKHLGVQTTVEADLKAADECIAAAIKAIIEYDEERMFSDSDAVEDLKEVLRAYRARQRKQEQEKEARGAAS</sequence>
<evidence type="ECO:0000313" key="1">
    <source>
        <dbReference type="EMBL" id="KAK4539483.1"/>
    </source>
</evidence>
<accession>A0AAV9J3J0</accession>
<organism evidence="1 2">
    <name type="scientific">Oleoguttula mirabilis</name>
    <dbReference type="NCBI Taxonomy" id="1507867"/>
    <lineage>
        <taxon>Eukaryota</taxon>
        <taxon>Fungi</taxon>
        <taxon>Dikarya</taxon>
        <taxon>Ascomycota</taxon>
        <taxon>Pezizomycotina</taxon>
        <taxon>Dothideomycetes</taxon>
        <taxon>Dothideomycetidae</taxon>
        <taxon>Mycosphaerellales</taxon>
        <taxon>Teratosphaeriaceae</taxon>
        <taxon>Oleoguttula</taxon>
    </lineage>
</organism>
<evidence type="ECO:0000313" key="2">
    <source>
        <dbReference type="Proteomes" id="UP001324427"/>
    </source>
</evidence>
<reference evidence="1 2" key="1">
    <citation type="submission" date="2021-11" db="EMBL/GenBank/DDBJ databases">
        <title>Black yeast isolated from Biological Soil Crust.</title>
        <authorList>
            <person name="Kurbessoian T."/>
        </authorList>
    </citation>
    <scope>NUCLEOTIDE SEQUENCE [LARGE SCALE GENOMIC DNA]</scope>
    <source>
        <strain evidence="1 2">CCFEE 5522</strain>
    </source>
</reference>
<name>A0AAV9J3J0_9PEZI</name>
<comment type="caution">
    <text evidence="1">The sequence shown here is derived from an EMBL/GenBank/DDBJ whole genome shotgun (WGS) entry which is preliminary data.</text>
</comment>
<dbReference type="EMBL" id="JAVFHQ010000092">
    <property type="protein sequence ID" value="KAK4539483.1"/>
    <property type="molecule type" value="Genomic_DNA"/>
</dbReference>